<dbReference type="AlphaFoldDB" id="A0AAX4JQV9"/>
<reference evidence="2 3" key="1">
    <citation type="submission" date="2024-01" db="EMBL/GenBank/DDBJ databases">
        <title>Comparative genomics of Cryptococcus and Kwoniella reveals pathogenesis evolution and contrasting modes of karyotype evolution via chromosome fusion or intercentromeric recombination.</title>
        <authorList>
            <person name="Coelho M.A."/>
            <person name="David-Palma M."/>
            <person name="Shea T."/>
            <person name="Bowers K."/>
            <person name="McGinley-Smith S."/>
            <person name="Mohammad A.W."/>
            <person name="Gnirke A."/>
            <person name="Yurkov A.M."/>
            <person name="Nowrousian M."/>
            <person name="Sun S."/>
            <person name="Cuomo C.A."/>
            <person name="Heitman J."/>
        </authorList>
    </citation>
    <scope>NUCLEOTIDE SEQUENCE [LARGE SCALE GENOMIC DNA]</scope>
    <source>
        <strain evidence="2 3">CBS 6074</strain>
    </source>
</reference>
<keyword evidence="3" id="KW-1185">Reference proteome</keyword>
<name>A0AAX4JQV9_9TREE</name>
<protein>
    <submittedName>
        <fullName evidence="2">Uncharacterized protein</fullName>
    </submittedName>
</protein>
<dbReference type="EMBL" id="CP144100">
    <property type="protein sequence ID" value="WWC87752.1"/>
    <property type="molecule type" value="Genomic_DNA"/>
</dbReference>
<feature type="chain" id="PRO_5043691036" evidence="1">
    <location>
        <begin position="17"/>
        <end position="141"/>
    </location>
</feature>
<evidence type="ECO:0000313" key="2">
    <source>
        <dbReference type="EMBL" id="WWC87752.1"/>
    </source>
</evidence>
<gene>
    <name evidence="2" type="ORF">L201_002644</name>
</gene>
<accession>A0AAX4JQV9</accession>
<keyword evidence="1" id="KW-0732">Signal</keyword>
<sequence length="141" mass="16000">MLLFTTLHLFLPVVSALPSKSISSILTLNKQSQDELPYGRTPLSKGDMMEIGRMATMINSAYCSNESKLQPHISNSFVNQAKSNRRHYHYQPEHDYHTEGNSIIISSDKPEFVVDRRVGGDMRWYISHTPSTQTLSLTMTP</sequence>
<evidence type="ECO:0000256" key="1">
    <source>
        <dbReference type="SAM" id="SignalP"/>
    </source>
</evidence>
<proteinExistence type="predicted"/>
<dbReference type="Proteomes" id="UP001355207">
    <property type="component" value="Chromosome 3"/>
</dbReference>
<organism evidence="2 3">
    <name type="scientific">Kwoniella dendrophila CBS 6074</name>
    <dbReference type="NCBI Taxonomy" id="1295534"/>
    <lineage>
        <taxon>Eukaryota</taxon>
        <taxon>Fungi</taxon>
        <taxon>Dikarya</taxon>
        <taxon>Basidiomycota</taxon>
        <taxon>Agaricomycotina</taxon>
        <taxon>Tremellomycetes</taxon>
        <taxon>Tremellales</taxon>
        <taxon>Cryptococcaceae</taxon>
        <taxon>Kwoniella</taxon>
    </lineage>
</organism>
<dbReference type="RefSeq" id="XP_066074515.1">
    <property type="nucleotide sequence ID" value="XM_066218418.1"/>
</dbReference>
<dbReference type="GeneID" id="91093316"/>
<feature type="signal peptide" evidence="1">
    <location>
        <begin position="1"/>
        <end position="16"/>
    </location>
</feature>
<evidence type="ECO:0000313" key="3">
    <source>
        <dbReference type="Proteomes" id="UP001355207"/>
    </source>
</evidence>